<dbReference type="EMBL" id="BAAAUG010000013">
    <property type="protein sequence ID" value="GAA3084472.1"/>
    <property type="molecule type" value="Genomic_DNA"/>
</dbReference>
<dbReference type="InterPro" id="IPR046200">
    <property type="entry name" value="DUF6233"/>
</dbReference>
<evidence type="ECO:0000313" key="3">
    <source>
        <dbReference type="Proteomes" id="UP001501637"/>
    </source>
</evidence>
<feature type="region of interest" description="Disordered" evidence="1">
    <location>
        <begin position="142"/>
        <end position="390"/>
    </location>
</feature>
<proteinExistence type="predicted"/>
<gene>
    <name evidence="2" type="ORF">GCM10010449_05310</name>
</gene>
<name>A0ABP6M6Z0_9ACTN</name>
<feature type="compositionally biased region" description="Gly residues" evidence="1">
    <location>
        <begin position="284"/>
        <end position="303"/>
    </location>
</feature>
<feature type="compositionally biased region" description="Basic and acidic residues" evidence="1">
    <location>
        <begin position="317"/>
        <end position="328"/>
    </location>
</feature>
<evidence type="ECO:0000313" key="2">
    <source>
        <dbReference type="EMBL" id="GAA3084472.1"/>
    </source>
</evidence>
<reference evidence="3" key="1">
    <citation type="journal article" date="2019" name="Int. J. Syst. Evol. Microbiol.">
        <title>The Global Catalogue of Microorganisms (GCM) 10K type strain sequencing project: providing services to taxonomists for standard genome sequencing and annotation.</title>
        <authorList>
            <consortium name="The Broad Institute Genomics Platform"/>
            <consortium name="The Broad Institute Genome Sequencing Center for Infectious Disease"/>
            <person name="Wu L."/>
            <person name="Ma J."/>
        </authorList>
    </citation>
    <scope>NUCLEOTIDE SEQUENCE [LARGE SCALE GENOMIC DNA]</scope>
    <source>
        <strain evidence="3">JCM 9092</strain>
    </source>
</reference>
<dbReference type="Pfam" id="PF19746">
    <property type="entry name" value="DUF6233"/>
    <property type="match status" value="1"/>
</dbReference>
<protein>
    <submittedName>
        <fullName evidence="2">Uncharacterized protein</fullName>
    </submittedName>
</protein>
<sequence>MYGGRPSWTGRRDVKAVAGAVTRPFGQGRNSVGRQAELPVRPQAAAAVLVTQDQARRALYERVDACPHCRPDTVLGVLDWLWCFGQGRKVWRPPCGRFRLVWIRSRVDGGSMTIKKLVARATAVALLATGGLAVGTGAATAGGSHGAPGAGVAPMGDGSGSPGGGLAPMGPGGASGGGFAPADHEWGVAPAVSQGAENMSEGHESPPVDDWGIARTTENDGSPGGGIAPMGQNDGSPGGGLAAQENGGSPGAGVAPAMTGLAPMGDNAGSPGGGLVAMGDNHGAPGGGAAPMGDGHGSPGGSGVAPRMDDVGMLLDAPRHHSDGHGDRAVPLGDNSGAPGGGFAPAEHDWGVAPMENGSGSPGGGLAAQESNGAPGDGLASKQINSVGDA</sequence>
<evidence type="ECO:0000256" key="1">
    <source>
        <dbReference type="SAM" id="MobiDB-lite"/>
    </source>
</evidence>
<feature type="compositionally biased region" description="Gly residues" evidence="1">
    <location>
        <begin position="157"/>
        <end position="179"/>
    </location>
</feature>
<dbReference type="Proteomes" id="UP001501637">
    <property type="component" value="Unassembled WGS sequence"/>
</dbReference>
<organism evidence="2 3">
    <name type="scientific">Streptomyces rectiviolaceus</name>
    <dbReference type="NCBI Taxonomy" id="332591"/>
    <lineage>
        <taxon>Bacteria</taxon>
        <taxon>Bacillati</taxon>
        <taxon>Actinomycetota</taxon>
        <taxon>Actinomycetes</taxon>
        <taxon>Kitasatosporales</taxon>
        <taxon>Streptomycetaceae</taxon>
        <taxon>Streptomyces</taxon>
    </lineage>
</organism>
<comment type="caution">
    <text evidence="2">The sequence shown here is derived from an EMBL/GenBank/DDBJ whole genome shotgun (WGS) entry which is preliminary data.</text>
</comment>
<keyword evidence="3" id="KW-1185">Reference proteome</keyword>
<accession>A0ABP6M6Z0</accession>